<evidence type="ECO:0008006" key="4">
    <source>
        <dbReference type="Google" id="ProtNLM"/>
    </source>
</evidence>
<comment type="caution">
    <text evidence="2">The sequence shown here is derived from an EMBL/GenBank/DDBJ whole genome shotgun (WGS) entry which is preliminary data.</text>
</comment>
<proteinExistence type="predicted"/>
<evidence type="ECO:0000256" key="1">
    <source>
        <dbReference type="SAM" id="Phobius"/>
    </source>
</evidence>
<feature type="transmembrane region" description="Helical" evidence="1">
    <location>
        <begin position="162"/>
        <end position="186"/>
    </location>
</feature>
<sequence length="608" mass="67970">MTTHQPVDDFIIIGIGFGTTYSGVAWAYSREPEDIELVTSWDSELSHCSDIEKAPTQLLYDNNKGTSWGYSIPADKDALKWFKLLLLDSGDVSTDISVSCQLRHAQKLLAKKKRDPVEVIACYLRKIWNHAIAFQSTPAQRPSETKASSLSTDDSDSGGPSIGLIVGGVVGGVVALALIILVVIILRRRKDSDKQLDSIFDARSCGDTKLRFISEPEAAALATIKDLSKRSTMKVGDTMVICDAGGGTVDLIGYQIESISPFVVKECVEGDGALCGGVFLDERFLLLIKRKLEPRSWENVTSAEEKKFLNECWEHGIKPQFSNQNRTWLVDLPDSCGVASSSRKLKRRKTLELSSRDILSAYTLIVDKIERLIRQQTQAVKFKSGKPAKYIILVGGFGRSSYLYSKLQSIFSESTVLQSRGNKPWKAICRGAVVHGITNYGLSATLGVTVGARVARNSYGVMFNADFDPREHKLSDKCWSEQEQEWYATNQMDWFLRQGDNMLTKKPVRQNYYQLFSEPIGQVCETIYICSEPTPPDTSGPAVNELCEIRWTRNIKLESLPTYTNSLGKVYHRLSFDIEMTCEDGTVDFTVYYKGKRVGAHNVDVRFR</sequence>
<accession>A0A8H5DTN6</accession>
<dbReference type="SUPFAM" id="SSF53067">
    <property type="entry name" value="Actin-like ATPase domain"/>
    <property type="match status" value="2"/>
</dbReference>
<dbReference type="PANTHER" id="PTHR14187:SF5">
    <property type="entry name" value="HEAT SHOCK 70 KDA PROTEIN 12A"/>
    <property type="match status" value="1"/>
</dbReference>
<dbReference type="Proteomes" id="UP000573603">
    <property type="component" value="Unassembled WGS sequence"/>
</dbReference>
<dbReference type="AlphaFoldDB" id="A0A8H5DTN6"/>
<evidence type="ECO:0000313" key="2">
    <source>
        <dbReference type="EMBL" id="KAF5235489.1"/>
    </source>
</evidence>
<reference evidence="2 3" key="1">
    <citation type="journal article" date="2020" name="BMC Genomics">
        <title>Correction to: Identification and distribution of gene clusters required for synthesis of sphingolipid metabolism inhibitors in diverse species of the filamentous fungus Fusarium.</title>
        <authorList>
            <person name="Kim H.S."/>
            <person name="Lohmar J.M."/>
            <person name="Busman M."/>
            <person name="Brown D.W."/>
            <person name="Naumann T.A."/>
            <person name="Divon H.H."/>
            <person name="Lysoe E."/>
            <person name="Uhlig S."/>
            <person name="Proctor R.H."/>
        </authorList>
    </citation>
    <scope>NUCLEOTIDE SEQUENCE [LARGE SCALE GENOMIC DNA]</scope>
    <source>
        <strain evidence="2 3">NRRL 25214</strain>
    </source>
</reference>
<evidence type="ECO:0000313" key="3">
    <source>
        <dbReference type="Proteomes" id="UP000573603"/>
    </source>
</evidence>
<protein>
    <recommendedName>
        <fullName evidence="4">Hsp70 protein</fullName>
    </recommendedName>
</protein>
<name>A0A8H5DTN6_9HYPO</name>
<keyword evidence="1" id="KW-0472">Membrane</keyword>
<keyword evidence="3" id="KW-1185">Reference proteome</keyword>
<dbReference type="Gene3D" id="3.30.420.40">
    <property type="match status" value="1"/>
</dbReference>
<keyword evidence="1" id="KW-1133">Transmembrane helix</keyword>
<dbReference type="CDD" id="cd10170">
    <property type="entry name" value="ASKHA_NBD_HSP70"/>
    <property type="match status" value="1"/>
</dbReference>
<gene>
    <name evidence="2" type="ORF">FANTH_11713</name>
</gene>
<dbReference type="PANTHER" id="PTHR14187">
    <property type="entry name" value="ALPHA KINASE/ELONGATION FACTOR 2 KINASE"/>
    <property type="match status" value="1"/>
</dbReference>
<keyword evidence="1" id="KW-0812">Transmembrane</keyword>
<dbReference type="InterPro" id="IPR043129">
    <property type="entry name" value="ATPase_NBD"/>
</dbReference>
<organism evidence="2 3">
    <name type="scientific">Fusarium anthophilum</name>
    <dbReference type="NCBI Taxonomy" id="48485"/>
    <lineage>
        <taxon>Eukaryota</taxon>
        <taxon>Fungi</taxon>
        <taxon>Dikarya</taxon>
        <taxon>Ascomycota</taxon>
        <taxon>Pezizomycotina</taxon>
        <taxon>Sordariomycetes</taxon>
        <taxon>Hypocreomycetidae</taxon>
        <taxon>Hypocreales</taxon>
        <taxon>Nectriaceae</taxon>
        <taxon>Fusarium</taxon>
        <taxon>Fusarium fujikuroi species complex</taxon>
    </lineage>
</organism>
<dbReference type="EMBL" id="JABEVY010000351">
    <property type="protein sequence ID" value="KAF5235489.1"/>
    <property type="molecule type" value="Genomic_DNA"/>
</dbReference>